<dbReference type="Proteomes" id="UP000034746">
    <property type="component" value="Unassembled WGS sequence"/>
</dbReference>
<evidence type="ECO:0000313" key="2">
    <source>
        <dbReference type="Proteomes" id="UP000034746"/>
    </source>
</evidence>
<protein>
    <submittedName>
        <fullName evidence="1">Uncharacterized protein</fullName>
    </submittedName>
</protein>
<reference evidence="1 2" key="1">
    <citation type="journal article" date="2015" name="Nature">
        <title>rRNA introns, odd ribosomes, and small enigmatic genomes across a large radiation of phyla.</title>
        <authorList>
            <person name="Brown C.T."/>
            <person name="Hug L.A."/>
            <person name="Thomas B.C."/>
            <person name="Sharon I."/>
            <person name="Castelle C.J."/>
            <person name="Singh A."/>
            <person name="Wilkins M.J."/>
            <person name="Williams K.H."/>
            <person name="Banfield J.F."/>
        </authorList>
    </citation>
    <scope>NUCLEOTIDE SEQUENCE [LARGE SCALE GENOMIC DNA]</scope>
</reference>
<dbReference type="AlphaFoldDB" id="A0A0G0Y809"/>
<dbReference type="EMBL" id="LCAU01000031">
    <property type="protein sequence ID" value="KKR96457.1"/>
    <property type="molecule type" value="Genomic_DNA"/>
</dbReference>
<gene>
    <name evidence="1" type="ORF">UU48_C0031G0001</name>
</gene>
<organism evidence="1 2">
    <name type="scientific">Candidatus Uhrbacteria bacterium GW2011_GWF2_41_16</name>
    <dbReference type="NCBI Taxonomy" id="1618997"/>
    <lineage>
        <taxon>Bacteria</taxon>
        <taxon>Candidatus Uhriibacteriota</taxon>
    </lineage>
</organism>
<name>A0A0G0Y809_9BACT</name>
<proteinExistence type="predicted"/>
<sequence length="40" mass="4492">EIKNDLKVGRYEIDTDLITSSLVREHVMDALLAPSHGVQQ</sequence>
<evidence type="ECO:0000313" key="1">
    <source>
        <dbReference type="EMBL" id="KKR96457.1"/>
    </source>
</evidence>
<comment type="caution">
    <text evidence="1">The sequence shown here is derived from an EMBL/GenBank/DDBJ whole genome shotgun (WGS) entry which is preliminary data.</text>
</comment>
<accession>A0A0G0Y809</accession>
<feature type="non-terminal residue" evidence="1">
    <location>
        <position position="1"/>
    </location>
</feature>